<gene>
    <name evidence="2" type="ORF">BXYJ_LOCUS4015</name>
</gene>
<protein>
    <submittedName>
        <fullName evidence="2">(pine wood nematode) hypothetical protein</fullName>
    </submittedName>
</protein>
<feature type="compositionally biased region" description="Polar residues" evidence="1">
    <location>
        <begin position="7"/>
        <end position="27"/>
    </location>
</feature>
<dbReference type="InterPro" id="IPR016024">
    <property type="entry name" value="ARM-type_fold"/>
</dbReference>
<evidence type="ECO:0000313" key="2">
    <source>
        <dbReference type="EMBL" id="CAD5215409.1"/>
    </source>
</evidence>
<dbReference type="EMBL" id="CAJFCV020000002">
    <property type="protein sequence ID" value="CAG9097240.1"/>
    <property type="molecule type" value="Genomic_DNA"/>
</dbReference>
<reference evidence="2" key="1">
    <citation type="submission" date="2020-09" db="EMBL/GenBank/DDBJ databases">
        <authorList>
            <person name="Kikuchi T."/>
        </authorList>
    </citation>
    <scope>NUCLEOTIDE SEQUENCE</scope>
    <source>
        <strain evidence="2">Ka4C1</strain>
    </source>
</reference>
<dbReference type="Proteomes" id="UP000659654">
    <property type="component" value="Unassembled WGS sequence"/>
</dbReference>
<dbReference type="InterPro" id="IPR051367">
    <property type="entry name" value="mRNA_TranslReg/HistoneTransl"/>
</dbReference>
<name>A0A7I8WQR7_BURXY</name>
<dbReference type="SMR" id="A0A7I8WQR7"/>
<sequence length="494" mass="55918">MSDRYSHYNQPQFNSNPSSGPYGVQSSPMPYNDYYQNRLCMQSGPVLAQSMINNYSTGVMNPGPRRLNPNAAEFHPRRDITRTAPQYSQPQYGGYHNYASYMNPPESSSNAFVNADRTQVNPQVRRFENNSVAVVNYNNQPVYNYNTQANLQTSLNSSYYLQNGVQNGQMSAQQQQPVQESISQYPLSNELLERIQGSRNRKAIVEVQIGLEQLVTDPSEYEVWSYAVRHRISNHFPSSDIELIASVIVEMACLCPNSQYNFSRLCKALDGDLPNFTSQMIIPKITQTMTAGLTSLNADQVGFLSIFLAELYDKTEVNGVRVARLGQYLIDLIRILLEFDPITDSIVKSAVQVLKLTGRYIEEDQDPAVLNEIFDKLDFISRNSRSISESAKHNIRQLKSLREKQWGVQADFDGYGEPAPPPENDVTMYGPDGQPISEEEWAFLEENCQDHESDSQDAVFYEQFLRDQTEITAISAAEKALEKVTLDDTFGSNR</sequence>
<dbReference type="SUPFAM" id="SSF48371">
    <property type="entry name" value="ARM repeat"/>
    <property type="match status" value="1"/>
</dbReference>
<keyword evidence="3" id="KW-1185">Reference proteome</keyword>
<dbReference type="PANTHER" id="PTHR23254">
    <property type="entry name" value="EIF4G DOMAIN PROTEIN"/>
    <property type="match status" value="1"/>
</dbReference>
<feature type="region of interest" description="Disordered" evidence="1">
    <location>
        <begin position="1"/>
        <end position="27"/>
    </location>
</feature>
<dbReference type="GO" id="GO:0006446">
    <property type="term" value="P:regulation of translational initiation"/>
    <property type="evidence" value="ECO:0007669"/>
    <property type="project" value="TreeGrafter"/>
</dbReference>
<accession>A0A7I8WQR7</accession>
<comment type="caution">
    <text evidence="2">The sequence shown here is derived from an EMBL/GenBank/DDBJ whole genome shotgun (WGS) entry which is preliminary data.</text>
</comment>
<dbReference type="AlphaFoldDB" id="A0A7I8WQR7"/>
<dbReference type="OrthoDB" id="8171816at2759"/>
<dbReference type="GO" id="GO:0008494">
    <property type="term" value="F:translation activator activity"/>
    <property type="evidence" value="ECO:0007669"/>
    <property type="project" value="TreeGrafter"/>
</dbReference>
<dbReference type="PANTHER" id="PTHR23254:SF15">
    <property type="entry name" value="POLYADENYLATE-BINDING PROTEIN-INTERACTING PROTEIN 1"/>
    <property type="match status" value="1"/>
</dbReference>
<evidence type="ECO:0000256" key="1">
    <source>
        <dbReference type="SAM" id="MobiDB-lite"/>
    </source>
</evidence>
<evidence type="ECO:0000313" key="3">
    <source>
        <dbReference type="Proteomes" id="UP000659654"/>
    </source>
</evidence>
<dbReference type="Proteomes" id="UP000582659">
    <property type="component" value="Unassembled WGS sequence"/>
</dbReference>
<dbReference type="EMBL" id="CAJFDI010000002">
    <property type="protein sequence ID" value="CAD5215409.1"/>
    <property type="molecule type" value="Genomic_DNA"/>
</dbReference>
<proteinExistence type="predicted"/>
<organism evidence="2 3">
    <name type="scientific">Bursaphelenchus xylophilus</name>
    <name type="common">Pinewood nematode worm</name>
    <name type="synonym">Aphelenchoides xylophilus</name>
    <dbReference type="NCBI Taxonomy" id="6326"/>
    <lineage>
        <taxon>Eukaryota</taxon>
        <taxon>Metazoa</taxon>
        <taxon>Ecdysozoa</taxon>
        <taxon>Nematoda</taxon>
        <taxon>Chromadorea</taxon>
        <taxon>Rhabditida</taxon>
        <taxon>Tylenchina</taxon>
        <taxon>Tylenchomorpha</taxon>
        <taxon>Aphelenchoidea</taxon>
        <taxon>Aphelenchoididae</taxon>
        <taxon>Bursaphelenchus</taxon>
    </lineage>
</organism>
<dbReference type="Gene3D" id="1.25.40.180">
    <property type="match status" value="1"/>
</dbReference>